<organism evidence="1 2">
    <name type="scientific">Candidatus Electrothrix aarhusensis</name>
    <dbReference type="NCBI Taxonomy" id="1859131"/>
    <lineage>
        <taxon>Bacteria</taxon>
        <taxon>Pseudomonadati</taxon>
        <taxon>Thermodesulfobacteriota</taxon>
        <taxon>Desulfobulbia</taxon>
        <taxon>Desulfobulbales</taxon>
        <taxon>Desulfobulbaceae</taxon>
        <taxon>Candidatus Electrothrix</taxon>
    </lineage>
</organism>
<dbReference type="AlphaFoldDB" id="A0A444IRR0"/>
<comment type="caution">
    <text evidence="1">The sequence shown here is derived from an EMBL/GenBank/DDBJ whole genome shotgun (WGS) entry which is preliminary data.</text>
</comment>
<gene>
    <name evidence="1" type="ORF">H206_03483</name>
</gene>
<proteinExistence type="predicted"/>
<evidence type="ECO:0000313" key="1">
    <source>
        <dbReference type="EMBL" id="RWX43559.1"/>
    </source>
</evidence>
<evidence type="ECO:0000313" key="2">
    <source>
        <dbReference type="Proteomes" id="UP000287853"/>
    </source>
</evidence>
<keyword evidence="2" id="KW-1185">Reference proteome</keyword>
<name>A0A444IRR0_9BACT</name>
<dbReference type="EMBL" id="MTKO01000117">
    <property type="protein sequence ID" value="RWX43559.1"/>
    <property type="molecule type" value="Genomic_DNA"/>
</dbReference>
<reference evidence="1 2" key="1">
    <citation type="submission" date="2017-01" db="EMBL/GenBank/DDBJ databases">
        <title>The cable genome- insights into the physiology and evolution of filamentous bacteria capable of sulfide oxidation via long distance electron transfer.</title>
        <authorList>
            <person name="Schreiber L."/>
            <person name="Bjerg J.T."/>
            <person name="Boggild A."/>
            <person name="Van De Vossenberg J."/>
            <person name="Meysman F."/>
            <person name="Nielsen L.P."/>
            <person name="Schramm A."/>
            <person name="Kjeldsen K.U."/>
        </authorList>
    </citation>
    <scope>NUCLEOTIDE SEQUENCE [LARGE SCALE GENOMIC DNA]</scope>
    <source>
        <strain evidence="1">MCF</strain>
    </source>
</reference>
<accession>A0A444IRR0</accession>
<dbReference type="Proteomes" id="UP000287853">
    <property type="component" value="Unassembled WGS sequence"/>
</dbReference>
<sequence>MFFLWAIIRSVVMEHVNHQYKINVYVEGKTDCNLISIEIIIRPERNLILYLLKNPG</sequence>
<protein>
    <submittedName>
        <fullName evidence="1">Uncharacterized protein</fullName>
    </submittedName>
</protein>